<dbReference type="EMBL" id="QGGG01000008">
    <property type="protein sequence ID" value="PWJ83707.1"/>
    <property type="molecule type" value="Genomic_DNA"/>
</dbReference>
<accession>A0A316C6S4</accession>
<sequence>MAISPPSDIVLDVARAVEPSGVQQARAELAKRANATGAGGISASFSLGDAGRYGKAATANAEAKAPDAFKRFEAMVLQTFVQNMMPKEAENVYGKGMAGDMWKSMLAGKIADVMAERGGIGIADRVLGDHYMDGKERKAVGPISGGPGKAELDEQNRLSTALVQDLQRKLTRDLISDKAATAAPSGPKI</sequence>
<evidence type="ECO:0000259" key="1">
    <source>
        <dbReference type="Pfam" id="PF10135"/>
    </source>
</evidence>
<dbReference type="OrthoDB" id="7889190at2"/>
<evidence type="ECO:0000313" key="2">
    <source>
        <dbReference type="EMBL" id="PWJ83707.1"/>
    </source>
</evidence>
<reference evidence="2 3" key="1">
    <citation type="submission" date="2018-05" db="EMBL/GenBank/DDBJ databases">
        <title>Genomic Encyclopedia of Type Strains, Phase IV (KMG-IV): sequencing the most valuable type-strain genomes for metagenomic binning, comparative biology and taxonomic classification.</title>
        <authorList>
            <person name="Goeker M."/>
        </authorList>
    </citation>
    <scope>NUCLEOTIDE SEQUENCE [LARGE SCALE GENOMIC DNA]</scope>
    <source>
        <strain evidence="2 3">DSM 6986</strain>
    </source>
</reference>
<dbReference type="STRING" id="1192868.GCA_000304395_03690"/>
<proteinExistence type="predicted"/>
<name>A0A316C6S4_PSESE</name>
<keyword evidence="3" id="KW-1185">Reference proteome</keyword>
<dbReference type="RefSeq" id="WP_109613167.1">
    <property type="nucleotide sequence ID" value="NZ_QGGG01000008.1"/>
</dbReference>
<evidence type="ECO:0000313" key="3">
    <source>
        <dbReference type="Proteomes" id="UP000245396"/>
    </source>
</evidence>
<comment type="caution">
    <text evidence="2">The sequence shown here is derived from an EMBL/GenBank/DDBJ whole genome shotgun (WGS) entry which is preliminary data.</text>
</comment>
<protein>
    <submittedName>
        <fullName evidence="2">Rod binding protein</fullName>
    </submittedName>
</protein>
<feature type="domain" description="Flagellar protein FlgJ N-terminal" evidence="1">
    <location>
        <begin position="88"/>
        <end position="125"/>
    </location>
</feature>
<dbReference type="AlphaFoldDB" id="A0A316C6S4"/>
<dbReference type="InterPro" id="IPR019301">
    <property type="entry name" value="Flagellar_prot_FlgJ_N"/>
</dbReference>
<organism evidence="2 3">
    <name type="scientific">Pseudaminobacter salicylatoxidans</name>
    <dbReference type="NCBI Taxonomy" id="93369"/>
    <lineage>
        <taxon>Bacteria</taxon>
        <taxon>Pseudomonadati</taxon>
        <taxon>Pseudomonadota</taxon>
        <taxon>Alphaproteobacteria</taxon>
        <taxon>Hyphomicrobiales</taxon>
        <taxon>Phyllobacteriaceae</taxon>
        <taxon>Pseudaminobacter</taxon>
    </lineage>
</organism>
<dbReference type="Pfam" id="PF10135">
    <property type="entry name" value="Rod-binding"/>
    <property type="match status" value="1"/>
</dbReference>
<gene>
    <name evidence="2" type="ORF">C7441_10899</name>
</gene>
<dbReference type="Proteomes" id="UP000245396">
    <property type="component" value="Unassembled WGS sequence"/>
</dbReference>